<keyword evidence="5 6" id="KW-0472">Membrane</keyword>
<dbReference type="PANTHER" id="PTHR43791:SF47">
    <property type="entry name" value="MAJOR FACILITATOR SUPERFAMILY (MFS) PROFILE DOMAIN-CONTAINING PROTEIN-RELATED"/>
    <property type="match status" value="1"/>
</dbReference>
<organism evidence="8 9">
    <name type="scientific">Phialocephala subalpina</name>
    <dbReference type="NCBI Taxonomy" id="576137"/>
    <lineage>
        <taxon>Eukaryota</taxon>
        <taxon>Fungi</taxon>
        <taxon>Dikarya</taxon>
        <taxon>Ascomycota</taxon>
        <taxon>Pezizomycotina</taxon>
        <taxon>Leotiomycetes</taxon>
        <taxon>Helotiales</taxon>
        <taxon>Mollisiaceae</taxon>
        <taxon>Phialocephala</taxon>
        <taxon>Phialocephala fortinii species complex</taxon>
    </lineage>
</organism>
<dbReference type="Proteomes" id="UP000184330">
    <property type="component" value="Unassembled WGS sequence"/>
</dbReference>
<keyword evidence="2" id="KW-0813">Transport</keyword>
<comment type="subcellular location">
    <subcellularLocation>
        <location evidence="1">Membrane</location>
        <topology evidence="1">Multi-pass membrane protein</topology>
    </subcellularLocation>
</comment>
<gene>
    <name evidence="8" type="ORF">PAC_13610</name>
</gene>
<feature type="transmembrane region" description="Helical" evidence="6">
    <location>
        <begin position="146"/>
        <end position="171"/>
    </location>
</feature>
<dbReference type="Pfam" id="PF07690">
    <property type="entry name" value="MFS_1"/>
    <property type="match status" value="1"/>
</dbReference>
<evidence type="ECO:0000256" key="3">
    <source>
        <dbReference type="ARBA" id="ARBA00022692"/>
    </source>
</evidence>
<evidence type="ECO:0000256" key="1">
    <source>
        <dbReference type="ARBA" id="ARBA00004141"/>
    </source>
</evidence>
<feature type="transmembrane region" description="Helical" evidence="6">
    <location>
        <begin position="412"/>
        <end position="432"/>
    </location>
</feature>
<dbReference type="SUPFAM" id="SSF103473">
    <property type="entry name" value="MFS general substrate transporter"/>
    <property type="match status" value="1"/>
</dbReference>
<dbReference type="AlphaFoldDB" id="A0A1L7XFA9"/>
<protein>
    <submittedName>
        <fullName evidence="8">Related to permease of the major facilitator superfamily</fullName>
    </submittedName>
</protein>
<evidence type="ECO:0000256" key="2">
    <source>
        <dbReference type="ARBA" id="ARBA00022448"/>
    </source>
</evidence>
<evidence type="ECO:0000256" key="5">
    <source>
        <dbReference type="ARBA" id="ARBA00023136"/>
    </source>
</evidence>
<accession>A0A1L7XFA9</accession>
<dbReference type="Gene3D" id="1.20.1250.20">
    <property type="entry name" value="MFS general substrate transporter like domains"/>
    <property type="match status" value="2"/>
</dbReference>
<dbReference type="GO" id="GO:0022857">
    <property type="term" value="F:transmembrane transporter activity"/>
    <property type="evidence" value="ECO:0007669"/>
    <property type="project" value="InterPro"/>
</dbReference>
<feature type="domain" description="Major facilitator superfamily (MFS) profile" evidence="7">
    <location>
        <begin position="53"/>
        <end position="471"/>
    </location>
</feature>
<dbReference type="FunFam" id="1.20.1250.20:FF:000511">
    <property type="entry name" value="MFS general substrate transporter"/>
    <property type="match status" value="1"/>
</dbReference>
<evidence type="ECO:0000313" key="8">
    <source>
        <dbReference type="EMBL" id="CZR63713.1"/>
    </source>
</evidence>
<evidence type="ECO:0000259" key="7">
    <source>
        <dbReference type="PROSITE" id="PS50850"/>
    </source>
</evidence>
<dbReference type="GO" id="GO:0016020">
    <property type="term" value="C:membrane"/>
    <property type="evidence" value="ECO:0007669"/>
    <property type="project" value="UniProtKB-SubCell"/>
</dbReference>
<feature type="transmembrane region" description="Helical" evidence="6">
    <location>
        <begin position="321"/>
        <end position="341"/>
    </location>
</feature>
<dbReference type="InterPro" id="IPR020846">
    <property type="entry name" value="MFS_dom"/>
</dbReference>
<proteinExistence type="predicted"/>
<dbReference type="FunFam" id="1.20.1250.20:FF:000409">
    <property type="entry name" value="MFS general substrate transporter"/>
    <property type="match status" value="1"/>
</dbReference>
<feature type="transmembrane region" description="Helical" evidence="6">
    <location>
        <begin position="214"/>
        <end position="236"/>
    </location>
</feature>
<dbReference type="InterPro" id="IPR011701">
    <property type="entry name" value="MFS"/>
</dbReference>
<keyword evidence="4 6" id="KW-1133">Transmembrane helix</keyword>
<feature type="transmembrane region" description="Helical" evidence="6">
    <location>
        <begin position="183"/>
        <end position="202"/>
    </location>
</feature>
<dbReference type="PANTHER" id="PTHR43791">
    <property type="entry name" value="PERMEASE-RELATED"/>
    <property type="match status" value="1"/>
</dbReference>
<dbReference type="PROSITE" id="PS50850">
    <property type="entry name" value="MFS"/>
    <property type="match status" value="1"/>
</dbReference>
<feature type="transmembrane region" description="Helical" evidence="6">
    <location>
        <begin position="122"/>
        <end position="140"/>
    </location>
</feature>
<dbReference type="EMBL" id="FJOG01000024">
    <property type="protein sequence ID" value="CZR63713.1"/>
    <property type="molecule type" value="Genomic_DNA"/>
</dbReference>
<sequence>MAEKIEHVDDLEKPSLDNQHVELTGNDLWNDPRITTFSVEEQKKIVWRIDRRLVLTLGFLYMISLMDRTNLGAANIAGMAKELDMNAKNNAYTIVSVVFFLPYAFFQPPATVLIREIGPRRFLAAIVLFWGATMIGFGFVKNWQTMAVLRVILGGLEAGFYPGCIYLLSTWYPRYQLQKRNAVFYLIGSMASAFAGILSYGLMQLNGRGGLSGWRWIFIIEGILTCILGFVSYALIVDFPELSPTSWNFLNEKEADFVVARIEHDRADIKVEPFHLGTYLRNALDLKVWGFSMLYVLTTTNSYAIAYFLPIILRDGMGFSIAKAQCLVAPPYCAAAIVMFTQAYYGDKWHLRGPIVVFNAAMGILGLGLLGYTSNQGVRYFGVFLATTSCNANCPALVTYQANNVRGQWKRALTSATLIGGGAIGGIIGTTVFRAKDAPGYRPGILTCLLANALIVVITAALTVKFWKANKRVKAGGKMIEGQPGFLYTY</sequence>
<dbReference type="OrthoDB" id="3639251at2759"/>
<evidence type="ECO:0000256" key="6">
    <source>
        <dbReference type="SAM" id="Phobius"/>
    </source>
</evidence>
<evidence type="ECO:0000313" key="9">
    <source>
        <dbReference type="Proteomes" id="UP000184330"/>
    </source>
</evidence>
<keyword evidence="9" id="KW-1185">Reference proteome</keyword>
<feature type="transmembrane region" description="Helical" evidence="6">
    <location>
        <begin position="288"/>
        <end position="309"/>
    </location>
</feature>
<feature type="transmembrane region" description="Helical" evidence="6">
    <location>
        <begin position="91"/>
        <end position="110"/>
    </location>
</feature>
<name>A0A1L7XFA9_9HELO</name>
<reference evidence="8 9" key="1">
    <citation type="submission" date="2016-03" db="EMBL/GenBank/DDBJ databases">
        <authorList>
            <person name="Ploux O."/>
        </authorList>
    </citation>
    <scope>NUCLEOTIDE SEQUENCE [LARGE SCALE GENOMIC DNA]</scope>
    <source>
        <strain evidence="8 9">UAMH 11012</strain>
    </source>
</reference>
<feature type="transmembrane region" description="Helical" evidence="6">
    <location>
        <begin position="444"/>
        <end position="464"/>
    </location>
</feature>
<feature type="transmembrane region" description="Helical" evidence="6">
    <location>
        <begin position="353"/>
        <end position="372"/>
    </location>
</feature>
<dbReference type="InterPro" id="IPR036259">
    <property type="entry name" value="MFS_trans_sf"/>
</dbReference>
<keyword evidence="3 6" id="KW-0812">Transmembrane</keyword>
<evidence type="ECO:0000256" key="4">
    <source>
        <dbReference type="ARBA" id="ARBA00022989"/>
    </source>
</evidence>